<evidence type="ECO:0000256" key="3">
    <source>
        <dbReference type="ARBA" id="ARBA00022801"/>
    </source>
</evidence>
<dbReference type="EMBL" id="JAHESF010000004">
    <property type="protein sequence ID" value="MBT1696271.1"/>
    <property type="molecule type" value="Genomic_DNA"/>
</dbReference>
<feature type="signal peptide" evidence="4">
    <location>
        <begin position="1"/>
        <end position="18"/>
    </location>
</feature>
<comment type="caution">
    <text evidence="9">The sequence shown here is derived from an EMBL/GenBank/DDBJ whole genome shotgun (WGS) entry which is preliminary data.</text>
</comment>
<protein>
    <recommendedName>
        <fullName evidence="2">alpha-L-rhamnosidase</fullName>
        <ecNumber evidence="2">3.2.1.40</ecNumber>
    </recommendedName>
</protein>
<keyword evidence="3 9" id="KW-0378">Hydrolase</keyword>
<dbReference type="SUPFAM" id="SSF49785">
    <property type="entry name" value="Galactose-binding domain-like"/>
    <property type="match status" value="1"/>
</dbReference>
<dbReference type="InterPro" id="IPR008979">
    <property type="entry name" value="Galactose-bd-like_sf"/>
</dbReference>
<sequence length="892" mass="99855">MRALFIVLFLGLAGTLSAQSLKIVNPVCEYRKDPLGLDLTPPRLSWQLSSAKRDVMQTAYEIRVATDASALAKGRNLVWQSGKVQSDQSVHVPYGGPLQSRQRYYWQVRVWDNQKNTSPWSEPAFWEMGLLNPADWSAQWIQSGMAEDTVNGPVPLFRKTFDSKKAITAARAYITSKGVYEAFINGKRIGKAHMSPGWTSYNHHLQYQVYDVTPLISNGSNVIGVMLGNGWYRGPLAWERNKRIYGDKTSLLFQLELTYADGTRETVATDGSWKTSLGPIRSSEIYHGEVYDARQEQAGWMQQGFSDAAWKPVVVANEGKDKLVATNGPSITRHETFKPVKIITTPKGEVVADFGQNLVGLLRIKVKGKAGDKITLHHAEVLDKDGNFYTDNLRVARQEIQYTLKGGAEEVYEPHFTFMGFRYVRVQGFPGQLTPENLLATALYSDMEPTGNFTSSHALINQLQHNIQWGQKGNFLDVPTDCPQRDERLGWTGDAQVFARTAAYNMNAASFFSKWLKDVAADQREDGAVPFVIPNVLGPNSAASAGWADAATIIPWTMYQAFGDTRFLEDQYESMKRWVGYMEKNSKDYLWNTGFHFGDWLFYRPFDDNDGRSAVTDKYLIAQSFFAHSTQLLANAAKVLGKTEDEKRYTELLGKVKAAFVKEYLTPNGRLVSGTQTAYVLALNFDMLPENLRQQTAQKLADNVKSYGNHLTTGFLGTPYLCHVLTRFGYTDVAYTLLLQETYPSWLYPVKMGATTIWERWDGIKPDGTFQTPGMNSFNHYAYGAIGDWMYRVIAGIQEASPGYKKIRIAPQPGGNLTNASASLQTLYGEVRSSWKIENGMLKVDVVIPANTKAEIILPKASGATSTPPVTLNSEGQTEVGPGTYHFEYSWK</sequence>
<dbReference type="Pfam" id="PF17390">
    <property type="entry name" value="Bac_rhamnosid_C"/>
    <property type="match status" value="1"/>
</dbReference>
<dbReference type="Pfam" id="PF05592">
    <property type="entry name" value="Bac_rhamnosid"/>
    <property type="match status" value="1"/>
</dbReference>
<evidence type="ECO:0000256" key="2">
    <source>
        <dbReference type="ARBA" id="ARBA00012652"/>
    </source>
</evidence>
<dbReference type="InterPro" id="IPR008928">
    <property type="entry name" value="6-hairpin_glycosidase_sf"/>
</dbReference>
<organism evidence="9 10">
    <name type="scientific">Chryseosolibacter histidini</name>
    <dbReference type="NCBI Taxonomy" id="2782349"/>
    <lineage>
        <taxon>Bacteria</taxon>
        <taxon>Pseudomonadati</taxon>
        <taxon>Bacteroidota</taxon>
        <taxon>Cytophagia</taxon>
        <taxon>Cytophagales</taxon>
        <taxon>Chryseotaleaceae</taxon>
        <taxon>Chryseosolibacter</taxon>
    </lineage>
</organism>
<dbReference type="GO" id="GO:0005975">
    <property type="term" value="P:carbohydrate metabolic process"/>
    <property type="evidence" value="ECO:0007669"/>
    <property type="project" value="InterPro"/>
</dbReference>
<gene>
    <name evidence="9" type="ORF">KK083_05255</name>
</gene>
<dbReference type="Pfam" id="PF25788">
    <property type="entry name" value="Ig_Rha78A_N"/>
    <property type="match status" value="1"/>
</dbReference>
<evidence type="ECO:0000256" key="1">
    <source>
        <dbReference type="ARBA" id="ARBA00001445"/>
    </source>
</evidence>
<dbReference type="Pfam" id="PF17389">
    <property type="entry name" value="Bac_rhamnosid6H"/>
    <property type="match status" value="1"/>
</dbReference>
<evidence type="ECO:0000259" key="8">
    <source>
        <dbReference type="Pfam" id="PF17390"/>
    </source>
</evidence>
<feature type="domain" description="Alpha-L-rhamnosidase concanavalin-like" evidence="5">
    <location>
        <begin position="344"/>
        <end position="443"/>
    </location>
</feature>
<comment type="catalytic activity">
    <reaction evidence="1">
        <text>Hydrolysis of terminal non-reducing alpha-L-rhamnose residues in alpha-L-rhamnosides.</text>
        <dbReference type="EC" id="3.2.1.40"/>
    </reaction>
</comment>
<dbReference type="Proteomes" id="UP001319200">
    <property type="component" value="Unassembled WGS sequence"/>
</dbReference>
<dbReference type="PIRSF" id="PIRSF010631">
    <property type="entry name" value="A-rhamnsds"/>
    <property type="match status" value="1"/>
</dbReference>
<feature type="domain" description="Bacterial alpha-L-rhamnosidase N-terminal" evidence="6">
    <location>
        <begin position="165"/>
        <end position="335"/>
    </location>
</feature>
<evidence type="ECO:0000259" key="5">
    <source>
        <dbReference type="Pfam" id="PF05592"/>
    </source>
</evidence>
<keyword evidence="4" id="KW-0732">Signal</keyword>
<evidence type="ECO:0000313" key="9">
    <source>
        <dbReference type="EMBL" id="MBT1696271.1"/>
    </source>
</evidence>
<dbReference type="Gene3D" id="2.60.420.10">
    <property type="entry name" value="Maltose phosphorylase, domain 3"/>
    <property type="match status" value="1"/>
</dbReference>
<feature type="domain" description="Alpha-L-rhamnosidase six-hairpin glycosidase" evidence="7">
    <location>
        <begin position="450"/>
        <end position="794"/>
    </location>
</feature>
<name>A0AAP2DH45_9BACT</name>
<reference evidence="9 10" key="1">
    <citation type="submission" date="2021-05" db="EMBL/GenBank/DDBJ databases">
        <title>A Polyphasic approach of four new species of the genus Ohtaekwangia: Ohtaekwangia histidinii sp. nov., Ohtaekwangia cretensis sp. nov., Ohtaekwangia indiensis sp. nov., Ohtaekwangia reichenbachii sp. nov. from diverse environment.</title>
        <authorList>
            <person name="Octaviana S."/>
        </authorList>
    </citation>
    <scope>NUCLEOTIDE SEQUENCE [LARGE SCALE GENOMIC DNA]</scope>
    <source>
        <strain evidence="9 10">PWU4</strain>
    </source>
</reference>
<dbReference type="SUPFAM" id="SSF48208">
    <property type="entry name" value="Six-hairpin glycosidases"/>
    <property type="match status" value="1"/>
</dbReference>
<dbReference type="PANTHER" id="PTHR33307">
    <property type="entry name" value="ALPHA-RHAMNOSIDASE (EUROFUNG)"/>
    <property type="match status" value="1"/>
</dbReference>
<dbReference type="InterPro" id="IPR035396">
    <property type="entry name" value="Bac_rhamnosid6H"/>
</dbReference>
<dbReference type="InterPro" id="IPR012341">
    <property type="entry name" value="6hp_glycosidase-like_sf"/>
</dbReference>
<dbReference type="AlphaFoldDB" id="A0AAP2DH45"/>
<evidence type="ECO:0000256" key="4">
    <source>
        <dbReference type="SAM" id="SignalP"/>
    </source>
</evidence>
<dbReference type="Gene3D" id="2.60.40.10">
    <property type="entry name" value="Immunoglobulins"/>
    <property type="match status" value="1"/>
</dbReference>
<proteinExistence type="predicted"/>
<dbReference type="Gene3D" id="1.50.10.10">
    <property type="match status" value="1"/>
</dbReference>
<evidence type="ECO:0000259" key="6">
    <source>
        <dbReference type="Pfam" id="PF08531"/>
    </source>
</evidence>
<dbReference type="Gene3D" id="2.60.120.260">
    <property type="entry name" value="Galactose-binding domain-like"/>
    <property type="match status" value="2"/>
</dbReference>
<evidence type="ECO:0000259" key="7">
    <source>
        <dbReference type="Pfam" id="PF17389"/>
    </source>
</evidence>
<evidence type="ECO:0000313" key="10">
    <source>
        <dbReference type="Proteomes" id="UP001319200"/>
    </source>
</evidence>
<dbReference type="EC" id="3.2.1.40" evidence="2"/>
<feature type="chain" id="PRO_5043039349" description="alpha-L-rhamnosidase" evidence="4">
    <location>
        <begin position="19"/>
        <end position="892"/>
    </location>
</feature>
<dbReference type="GO" id="GO:0030596">
    <property type="term" value="F:alpha-L-rhamnosidase activity"/>
    <property type="evidence" value="ECO:0007669"/>
    <property type="project" value="UniProtKB-EC"/>
</dbReference>
<dbReference type="InterPro" id="IPR016007">
    <property type="entry name" value="Alpha_rhamnosid"/>
</dbReference>
<dbReference type="PANTHER" id="PTHR33307:SF6">
    <property type="entry name" value="ALPHA-RHAMNOSIDASE (EUROFUNG)-RELATED"/>
    <property type="match status" value="1"/>
</dbReference>
<keyword evidence="10" id="KW-1185">Reference proteome</keyword>
<dbReference type="InterPro" id="IPR008902">
    <property type="entry name" value="Rhamnosid_concanavalin"/>
</dbReference>
<dbReference type="InterPro" id="IPR013783">
    <property type="entry name" value="Ig-like_fold"/>
</dbReference>
<dbReference type="InterPro" id="IPR013737">
    <property type="entry name" value="Bac_rhamnosid_N"/>
</dbReference>
<dbReference type="InterPro" id="IPR035398">
    <property type="entry name" value="Bac_rhamnosid_C"/>
</dbReference>
<feature type="domain" description="Alpha-L-rhamnosidase C-terminal" evidence="8">
    <location>
        <begin position="796"/>
        <end position="866"/>
    </location>
</feature>
<accession>A0AAP2DH45</accession>
<dbReference type="Pfam" id="PF08531">
    <property type="entry name" value="Bac_rhamnosid_N"/>
    <property type="match status" value="1"/>
</dbReference>